<dbReference type="EMBL" id="FOQH01000011">
    <property type="protein sequence ID" value="SFI95382.1"/>
    <property type="molecule type" value="Genomic_DNA"/>
</dbReference>
<name>A0A1I3MEK9_9RHOB</name>
<feature type="domain" description="CENP-V/GFA" evidence="5">
    <location>
        <begin position="16"/>
        <end position="130"/>
    </location>
</feature>
<dbReference type="STRING" id="1114924.SAMN05216258_11169"/>
<evidence type="ECO:0000256" key="1">
    <source>
        <dbReference type="ARBA" id="ARBA00005495"/>
    </source>
</evidence>
<evidence type="ECO:0000313" key="7">
    <source>
        <dbReference type="Proteomes" id="UP000199377"/>
    </source>
</evidence>
<dbReference type="RefSeq" id="WP_092863965.1">
    <property type="nucleotide sequence ID" value="NZ_FOQH01000011.1"/>
</dbReference>
<dbReference type="PROSITE" id="PS51891">
    <property type="entry name" value="CENP_V_GFA"/>
    <property type="match status" value="1"/>
</dbReference>
<evidence type="ECO:0000256" key="3">
    <source>
        <dbReference type="ARBA" id="ARBA00022833"/>
    </source>
</evidence>
<dbReference type="PANTHER" id="PTHR33337:SF40">
    <property type="entry name" value="CENP-V_GFA DOMAIN-CONTAINING PROTEIN-RELATED"/>
    <property type="match status" value="1"/>
</dbReference>
<keyword evidence="3" id="KW-0862">Zinc</keyword>
<evidence type="ECO:0000256" key="4">
    <source>
        <dbReference type="ARBA" id="ARBA00023239"/>
    </source>
</evidence>
<keyword evidence="4" id="KW-0456">Lyase</keyword>
<dbReference type="InterPro" id="IPR011057">
    <property type="entry name" value="Mss4-like_sf"/>
</dbReference>
<dbReference type="AlphaFoldDB" id="A0A1I3MEK9"/>
<gene>
    <name evidence="6" type="ORF">SAMN05216258_11169</name>
</gene>
<evidence type="ECO:0000313" key="6">
    <source>
        <dbReference type="EMBL" id="SFI95382.1"/>
    </source>
</evidence>
<organism evidence="6 7">
    <name type="scientific">Albimonas pacifica</name>
    <dbReference type="NCBI Taxonomy" id="1114924"/>
    <lineage>
        <taxon>Bacteria</taxon>
        <taxon>Pseudomonadati</taxon>
        <taxon>Pseudomonadota</taxon>
        <taxon>Alphaproteobacteria</taxon>
        <taxon>Rhodobacterales</taxon>
        <taxon>Paracoccaceae</taxon>
        <taxon>Albimonas</taxon>
    </lineage>
</organism>
<dbReference type="Proteomes" id="UP000199377">
    <property type="component" value="Unassembled WGS sequence"/>
</dbReference>
<proteinExistence type="inferred from homology"/>
<dbReference type="OrthoDB" id="9807246at2"/>
<protein>
    <submittedName>
        <fullName evidence="6">Uncharacterized conserved protein</fullName>
    </submittedName>
</protein>
<sequence length="154" mass="16059">MSAAQPTPPATPGTRATGGCLCGGVRYRVTGPLRPVVGCHCEMCRRTSGHHVAATACLSEHLVLESAGTLTWYRSSPGARRGFCGTCGGNLFWSPDEGPHVAIMAGTLDMPSGLRLAGHIHVAGKGDYFDLDPALPAFEGDEPEGWVWPDGGVS</sequence>
<accession>A0A1I3MEK9</accession>
<evidence type="ECO:0000256" key="2">
    <source>
        <dbReference type="ARBA" id="ARBA00022723"/>
    </source>
</evidence>
<dbReference type="Pfam" id="PF04828">
    <property type="entry name" value="GFA"/>
    <property type="match status" value="1"/>
</dbReference>
<comment type="similarity">
    <text evidence="1">Belongs to the Gfa family.</text>
</comment>
<dbReference type="GO" id="GO:0046872">
    <property type="term" value="F:metal ion binding"/>
    <property type="evidence" value="ECO:0007669"/>
    <property type="project" value="UniProtKB-KW"/>
</dbReference>
<dbReference type="PANTHER" id="PTHR33337">
    <property type="entry name" value="GFA DOMAIN-CONTAINING PROTEIN"/>
    <property type="match status" value="1"/>
</dbReference>
<dbReference type="GO" id="GO:0016846">
    <property type="term" value="F:carbon-sulfur lyase activity"/>
    <property type="evidence" value="ECO:0007669"/>
    <property type="project" value="InterPro"/>
</dbReference>
<dbReference type="SUPFAM" id="SSF51316">
    <property type="entry name" value="Mss4-like"/>
    <property type="match status" value="1"/>
</dbReference>
<reference evidence="6 7" key="1">
    <citation type="submission" date="2016-10" db="EMBL/GenBank/DDBJ databases">
        <authorList>
            <person name="de Groot N.N."/>
        </authorList>
    </citation>
    <scope>NUCLEOTIDE SEQUENCE [LARGE SCALE GENOMIC DNA]</scope>
    <source>
        <strain evidence="6 7">CGMCC 1.11030</strain>
    </source>
</reference>
<dbReference type="InterPro" id="IPR006913">
    <property type="entry name" value="CENP-V/GFA"/>
</dbReference>
<keyword evidence="7" id="KW-1185">Reference proteome</keyword>
<keyword evidence="2" id="KW-0479">Metal-binding</keyword>
<dbReference type="Gene3D" id="3.90.1590.10">
    <property type="entry name" value="glutathione-dependent formaldehyde- activating enzyme (gfa)"/>
    <property type="match status" value="1"/>
</dbReference>
<evidence type="ECO:0000259" key="5">
    <source>
        <dbReference type="PROSITE" id="PS51891"/>
    </source>
</evidence>